<keyword evidence="2" id="KW-1133">Transmembrane helix</keyword>
<evidence type="ECO:0000313" key="3">
    <source>
        <dbReference type="EMBL" id="RXQ95882.1"/>
    </source>
</evidence>
<feature type="region of interest" description="Disordered" evidence="1">
    <location>
        <begin position="33"/>
        <end position="59"/>
    </location>
</feature>
<name>A0A4Q1JMV8_9BACT</name>
<dbReference type="EMBL" id="SAXA01000004">
    <property type="protein sequence ID" value="RXQ95882.1"/>
    <property type="molecule type" value="Genomic_DNA"/>
</dbReference>
<feature type="transmembrane region" description="Helical" evidence="2">
    <location>
        <begin position="65"/>
        <end position="85"/>
    </location>
</feature>
<dbReference type="RefSeq" id="WP_129253775.1">
    <property type="nucleotide sequence ID" value="NZ_SAXA01000004.1"/>
</dbReference>
<sequence>MNREIYILIGLSIFAFLLGTQLKKRLSKKTVEAPKIHKSQRSKMAKLTQDKPQKSKSKHPKIKRFFLWLQLVVLFFIIIFMIPALSRDIMVAEGNYDQSLILRILIVAFATYTLFVGLTKLFKTKGKMETDL</sequence>
<evidence type="ECO:0000256" key="1">
    <source>
        <dbReference type="SAM" id="MobiDB-lite"/>
    </source>
</evidence>
<organism evidence="3 4">
    <name type="scientific">Ancylomarina salipaludis</name>
    <dbReference type="NCBI Taxonomy" id="2501299"/>
    <lineage>
        <taxon>Bacteria</taxon>
        <taxon>Pseudomonadati</taxon>
        <taxon>Bacteroidota</taxon>
        <taxon>Bacteroidia</taxon>
        <taxon>Marinilabiliales</taxon>
        <taxon>Marinifilaceae</taxon>
        <taxon>Ancylomarina</taxon>
    </lineage>
</organism>
<evidence type="ECO:0000313" key="4">
    <source>
        <dbReference type="Proteomes" id="UP000289703"/>
    </source>
</evidence>
<evidence type="ECO:0000256" key="2">
    <source>
        <dbReference type="SAM" id="Phobius"/>
    </source>
</evidence>
<gene>
    <name evidence="3" type="ORF">EO244_06135</name>
</gene>
<keyword evidence="4" id="KW-1185">Reference proteome</keyword>
<proteinExistence type="predicted"/>
<feature type="transmembrane region" description="Helical" evidence="2">
    <location>
        <begin position="6"/>
        <end position="22"/>
    </location>
</feature>
<dbReference type="AlphaFoldDB" id="A0A4Q1JMV8"/>
<accession>A0A4Q1JMV8</accession>
<reference evidence="3 4" key="1">
    <citation type="submission" date="2019-01" db="EMBL/GenBank/DDBJ databases">
        <title>Ancylomarina salipaludis sp. nov., isolated from a salt marsh.</title>
        <authorList>
            <person name="Yoon J.-H."/>
        </authorList>
    </citation>
    <scope>NUCLEOTIDE SEQUENCE [LARGE SCALE GENOMIC DNA]</scope>
    <source>
        <strain evidence="3 4">SHSM-M15</strain>
    </source>
</reference>
<dbReference type="OrthoDB" id="1121501at2"/>
<dbReference type="Proteomes" id="UP000289703">
    <property type="component" value="Unassembled WGS sequence"/>
</dbReference>
<comment type="caution">
    <text evidence="3">The sequence shown here is derived from an EMBL/GenBank/DDBJ whole genome shotgun (WGS) entry which is preliminary data.</text>
</comment>
<keyword evidence="2" id="KW-0812">Transmembrane</keyword>
<protein>
    <submittedName>
        <fullName evidence="3">Uncharacterized protein</fullName>
    </submittedName>
</protein>
<feature type="transmembrane region" description="Helical" evidence="2">
    <location>
        <begin position="100"/>
        <end position="118"/>
    </location>
</feature>
<keyword evidence="2" id="KW-0472">Membrane</keyword>